<dbReference type="GO" id="GO:0034198">
    <property type="term" value="P:cellular response to amino acid starvation"/>
    <property type="evidence" value="ECO:0007669"/>
    <property type="project" value="TreeGrafter"/>
</dbReference>
<dbReference type="GO" id="GO:1904263">
    <property type="term" value="P:positive regulation of TORC1 signaling"/>
    <property type="evidence" value="ECO:0007669"/>
    <property type="project" value="TreeGrafter"/>
</dbReference>
<dbReference type="InterPro" id="IPR001680">
    <property type="entry name" value="WD40_rpt"/>
</dbReference>
<comment type="subcellular location">
    <subcellularLocation>
        <location evidence="1">Nucleus</location>
        <location evidence="1">Nuclear pore complex</location>
    </subcellularLocation>
</comment>
<keyword evidence="10" id="KW-0539">Nucleus</keyword>
<feature type="region of interest" description="Disordered" evidence="12">
    <location>
        <begin position="101"/>
        <end position="145"/>
    </location>
</feature>
<keyword evidence="14" id="KW-1185">Reference proteome</keyword>
<evidence type="ECO:0000256" key="8">
    <source>
        <dbReference type="ARBA" id="ARBA00023010"/>
    </source>
</evidence>
<comment type="similarity">
    <text evidence="2">Belongs to the WD repeat SEC13 family.</text>
</comment>
<dbReference type="GO" id="GO:0005198">
    <property type="term" value="F:structural molecule activity"/>
    <property type="evidence" value="ECO:0007669"/>
    <property type="project" value="InterPro"/>
</dbReference>
<dbReference type="GO" id="GO:0051028">
    <property type="term" value="P:mRNA transport"/>
    <property type="evidence" value="ECO:0007669"/>
    <property type="project" value="UniProtKB-KW"/>
</dbReference>
<gene>
    <name evidence="13" type="ORF">RHTO_01262</name>
</gene>
<dbReference type="eggNOG" id="KOG2445">
    <property type="taxonomic scope" value="Eukaryota"/>
</dbReference>
<feature type="region of interest" description="Disordered" evidence="12">
    <location>
        <begin position="352"/>
        <end position="414"/>
    </location>
</feature>
<dbReference type="GO" id="GO:0031080">
    <property type="term" value="C:nuclear pore outer ring"/>
    <property type="evidence" value="ECO:0007669"/>
    <property type="project" value="TreeGrafter"/>
</dbReference>
<dbReference type="PROSITE" id="PS50082">
    <property type="entry name" value="WD_REPEATS_2"/>
    <property type="match status" value="2"/>
</dbReference>
<dbReference type="InterPro" id="IPR036322">
    <property type="entry name" value="WD40_repeat_dom_sf"/>
</dbReference>
<dbReference type="RefSeq" id="XP_016273166.1">
    <property type="nucleotide sequence ID" value="XM_016414945.1"/>
</dbReference>
<dbReference type="EMBL" id="KB722653">
    <property type="protein sequence ID" value="EMS22047.1"/>
    <property type="molecule type" value="Genomic_DNA"/>
</dbReference>
<dbReference type="GO" id="GO:0035859">
    <property type="term" value="C:Seh1-associated complex"/>
    <property type="evidence" value="ECO:0007669"/>
    <property type="project" value="TreeGrafter"/>
</dbReference>
<dbReference type="SMART" id="SM00320">
    <property type="entry name" value="WD40"/>
    <property type="match status" value="5"/>
</dbReference>
<feature type="region of interest" description="Disordered" evidence="12">
    <location>
        <begin position="219"/>
        <end position="260"/>
    </location>
</feature>
<keyword evidence="4 11" id="KW-0853">WD repeat</keyword>
<evidence type="ECO:0000256" key="6">
    <source>
        <dbReference type="ARBA" id="ARBA00022816"/>
    </source>
</evidence>
<dbReference type="OrthoDB" id="5566198at2759"/>
<sequence length="564" mass="57184">MAGAVEDSVAEIRSSTLPSPHFDLLTDIAFSPLASHLATASLDHHVRVQHPSGGVNPTWDHATRAWKAHDGPALCLAWADPEFGTVLASGGVDGVVKVWREDEPPPRAGAGTAANGHHPFLPSPRPHGTPGHPRAPSAPPAGAQSGWSLTAQLTDCRGTIRSVSFAAAHFGLKVAAVSSDSHLRIWECLDPTLALRDWTLREDVDLAVLGLGPSVGSSAGAGQGGNAVASAGQSDGAVPFPSTSSSVGSGGNPSSSGFPTISSAASSSSVSVDGRGGFSAVSGAGNARAGGTVESDGGWSVSWFTEHWWGERLAVTSGTNGVIRLFHFPSGRPWSNFLNLLPSRLALSQPITSSSPFPHGTSTPTDESLHANPNSSAFSHTSSSSASASDYLLPSGSSASATPTAATHTPPVSSLAFAPPSGRSFLLLASGSRDGRARVWRIAPPPLELANAGGGDADSPDGEWSARLEVELDSSATLGGGAGGEAVKKQGSGLAGGSSPALAVGLGGAMSSCRVAWNVLGTVLSTSGGEDGKVRVWKPTYTGQWRLLAVLGTEDTPDDGRDGQ</sequence>
<feature type="compositionally biased region" description="Low complexity" evidence="12">
    <location>
        <begin position="130"/>
        <end position="145"/>
    </location>
</feature>
<evidence type="ECO:0000256" key="1">
    <source>
        <dbReference type="ARBA" id="ARBA00004567"/>
    </source>
</evidence>
<evidence type="ECO:0000256" key="4">
    <source>
        <dbReference type="ARBA" id="ARBA00022574"/>
    </source>
</evidence>
<feature type="compositionally biased region" description="Low complexity" evidence="12">
    <location>
        <begin position="226"/>
        <end position="260"/>
    </location>
</feature>
<evidence type="ECO:0000313" key="13">
    <source>
        <dbReference type="EMBL" id="EMS22047.1"/>
    </source>
</evidence>
<dbReference type="PANTHER" id="PTHR11024">
    <property type="entry name" value="NUCLEAR PORE COMPLEX PROTEIN SEC13 / SEH1 FAMILY MEMBER"/>
    <property type="match status" value="1"/>
</dbReference>
<dbReference type="Gene3D" id="2.130.10.10">
    <property type="entry name" value="YVTN repeat-like/Quinoprotein amine dehydrogenase"/>
    <property type="match status" value="3"/>
</dbReference>
<evidence type="ECO:0000256" key="12">
    <source>
        <dbReference type="SAM" id="MobiDB-lite"/>
    </source>
</evidence>
<keyword evidence="6" id="KW-0509">mRNA transport</keyword>
<keyword evidence="7" id="KW-0653">Protein transport</keyword>
<dbReference type="GeneID" id="27365275"/>
<feature type="compositionally biased region" description="Low complexity" evidence="12">
    <location>
        <begin position="375"/>
        <end position="414"/>
    </location>
</feature>
<evidence type="ECO:0000256" key="3">
    <source>
        <dbReference type="ARBA" id="ARBA00022448"/>
    </source>
</evidence>
<reference evidence="13 14" key="1">
    <citation type="journal article" date="2012" name="Nat. Commun.">
        <title>A multi-omic map of the lipid-producing yeast Rhodosporidium toruloides.</title>
        <authorList>
            <person name="Zhu Z."/>
            <person name="Zhang S."/>
            <person name="Liu H."/>
            <person name="Shen H."/>
            <person name="Lin X."/>
            <person name="Yang F."/>
            <person name="Zhou Y.J."/>
            <person name="Jin G."/>
            <person name="Ye M."/>
            <person name="Zou H."/>
            <person name="Zou H."/>
            <person name="Zhao Z.K."/>
        </authorList>
    </citation>
    <scope>NUCLEOTIDE SEQUENCE [LARGE SCALE GENOMIC DNA]</scope>
    <source>
        <strain evidence="13 14">NP11</strain>
    </source>
</reference>
<keyword evidence="8" id="KW-0811">Translocation</keyword>
<feature type="repeat" description="WD" evidence="11">
    <location>
        <begin position="66"/>
        <end position="99"/>
    </location>
</feature>
<evidence type="ECO:0000256" key="5">
    <source>
        <dbReference type="ARBA" id="ARBA00022737"/>
    </source>
</evidence>
<organism evidence="13 14">
    <name type="scientific">Rhodotorula toruloides (strain NP11)</name>
    <name type="common">Yeast</name>
    <name type="synonym">Rhodosporidium toruloides</name>
    <dbReference type="NCBI Taxonomy" id="1130832"/>
    <lineage>
        <taxon>Eukaryota</taxon>
        <taxon>Fungi</taxon>
        <taxon>Dikarya</taxon>
        <taxon>Basidiomycota</taxon>
        <taxon>Pucciniomycotina</taxon>
        <taxon>Microbotryomycetes</taxon>
        <taxon>Sporidiobolales</taxon>
        <taxon>Sporidiobolaceae</taxon>
        <taxon>Rhodotorula</taxon>
    </lineage>
</organism>
<dbReference type="InterPro" id="IPR015943">
    <property type="entry name" value="WD40/YVTN_repeat-like_dom_sf"/>
</dbReference>
<keyword evidence="3" id="KW-0813">Transport</keyword>
<evidence type="ECO:0000256" key="11">
    <source>
        <dbReference type="PROSITE-ProRule" id="PRU00221"/>
    </source>
</evidence>
<protein>
    <submittedName>
        <fullName evidence="13">Nuclear pore protein SEH1</fullName>
    </submittedName>
</protein>
<name>M7WNC6_RHOT1</name>
<keyword evidence="9" id="KW-0906">Nuclear pore complex</keyword>
<evidence type="ECO:0000256" key="10">
    <source>
        <dbReference type="ARBA" id="ARBA00023242"/>
    </source>
</evidence>
<keyword evidence="5" id="KW-0677">Repeat</keyword>
<dbReference type="GO" id="GO:0015031">
    <property type="term" value="P:protein transport"/>
    <property type="evidence" value="ECO:0007669"/>
    <property type="project" value="UniProtKB-KW"/>
</dbReference>
<evidence type="ECO:0000256" key="7">
    <source>
        <dbReference type="ARBA" id="ARBA00022927"/>
    </source>
</evidence>
<feature type="compositionally biased region" description="Polar residues" evidence="12">
    <location>
        <begin position="352"/>
        <end position="374"/>
    </location>
</feature>
<evidence type="ECO:0000256" key="9">
    <source>
        <dbReference type="ARBA" id="ARBA00023132"/>
    </source>
</evidence>
<dbReference type="InterPro" id="IPR037363">
    <property type="entry name" value="Sec13/Seh1_fam"/>
</dbReference>
<dbReference type="HOGENOM" id="CLU_032441_1_1_1"/>
<evidence type="ECO:0000256" key="2">
    <source>
        <dbReference type="ARBA" id="ARBA00010102"/>
    </source>
</evidence>
<evidence type="ECO:0000313" key="14">
    <source>
        <dbReference type="Proteomes" id="UP000016926"/>
    </source>
</evidence>
<proteinExistence type="inferred from homology"/>
<accession>M7WNC6</accession>
<dbReference type="AlphaFoldDB" id="M7WNC6"/>
<dbReference type="Pfam" id="PF00400">
    <property type="entry name" value="WD40"/>
    <property type="match status" value="4"/>
</dbReference>
<dbReference type="SUPFAM" id="SSF50978">
    <property type="entry name" value="WD40 repeat-like"/>
    <property type="match status" value="1"/>
</dbReference>
<feature type="repeat" description="WD" evidence="11">
    <location>
        <begin position="405"/>
        <end position="442"/>
    </location>
</feature>
<dbReference type="Proteomes" id="UP000016926">
    <property type="component" value="Unassembled WGS sequence"/>
</dbReference>
<dbReference type="PANTHER" id="PTHR11024:SF3">
    <property type="entry name" value="NUCLEOPORIN SEH1"/>
    <property type="match status" value="1"/>
</dbReference>